<keyword evidence="8" id="KW-0573">Peptidoglycan synthesis</keyword>
<comment type="subcellular location">
    <subcellularLocation>
        <location evidence="1">Cytoplasm</location>
    </subcellularLocation>
</comment>
<dbReference type="Gene3D" id="3.30.470.20">
    <property type="entry name" value="ATP-grasp fold, B domain"/>
    <property type="match status" value="1"/>
</dbReference>
<name>A0A073JWA6_9BACI</name>
<feature type="binding site" evidence="10">
    <location>
        <position position="269"/>
    </location>
    <ligand>
        <name>Mg(2+)</name>
        <dbReference type="ChEBI" id="CHEBI:18420"/>
        <label>2</label>
    </ligand>
</feature>
<keyword evidence="10" id="KW-0460">Magnesium</keyword>
<dbReference type="GO" id="GO:0071555">
    <property type="term" value="P:cell wall organization"/>
    <property type="evidence" value="ECO:0007669"/>
    <property type="project" value="UniProtKB-KW"/>
</dbReference>
<dbReference type="EMBL" id="JOTN01000014">
    <property type="protein sequence ID" value="KEK18477.1"/>
    <property type="molecule type" value="Genomic_DNA"/>
</dbReference>
<keyword evidence="10" id="KW-0464">Manganese</keyword>
<keyword evidence="9" id="KW-0961">Cell wall biogenesis/degradation</keyword>
<dbReference type="STRING" id="574376.BAMA_05520"/>
<dbReference type="InterPro" id="IPR000291">
    <property type="entry name" value="D-Ala_lig_Van_CS"/>
</dbReference>
<dbReference type="PANTHER" id="PTHR23132">
    <property type="entry name" value="D-ALANINE--D-ALANINE LIGASE"/>
    <property type="match status" value="1"/>
</dbReference>
<dbReference type="InterPro" id="IPR016185">
    <property type="entry name" value="PreATP-grasp_dom_sf"/>
</dbReference>
<feature type="binding site" evidence="10">
    <location>
        <position position="267"/>
    </location>
    <ligand>
        <name>Mg(2+)</name>
        <dbReference type="ChEBI" id="CHEBI:18420"/>
        <label>2</label>
    </ligand>
</feature>
<evidence type="ECO:0000256" key="1">
    <source>
        <dbReference type="ARBA" id="ARBA00004496"/>
    </source>
</evidence>
<dbReference type="GO" id="GO:0005737">
    <property type="term" value="C:cytoplasm"/>
    <property type="evidence" value="ECO:0007669"/>
    <property type="project" value="UniProtKB-SubCell"/>
</dbReference>
<evidence type="ECO:0000256" key="9">
    <source>
        <dbReference type="ARBA" id="ARBA00023316"/>
    </source>
</evidence>
<proteinExistence type="inferred from homology"/>
<evidence type="ECO:0000259" key="12">
    <source>
        <dbReference type="PROSITE" id="PS50975"/>
    </source>
</evidence>
<keyword evidence="5 11" id="KW-0547">Nucleotide-binding</keyword>
<dbReference type="PIRSF" id="PIRSF039102">
    <property type="entry name" value="Ddl/VanB"/>
    <property type="match status" value="1"/>
</dbReference>
<protein>
    <recommendedName>
        <fullName evidence="12">ATP-grasp domain-containing protein</fullName>
    </recommendedName>
</protein>
<feature type="binding site" evidence="10">
    <location>
        <position position="254"/>
    </location>
    <ligand>
        <name>Mg(2+)</name>
        <dbReference type="ChEBI" id="CHEBI:18420"/>
        <label>1</label>
    </ligand>
</feature>
<dbReference type="Pfam" id="PF07478">
    <property type="entry name" value="Dala_Dala_lig_C"/>
    <property type="match status" value="1"/>
</dbReference>
<evidence type="ECO:0000256" key="6">
    <source>
        <dbReference type="ARBA" id="ARBA00022840"/>
    </source>
</evidence>
<dbReference type="SUPFAM" id="SSF52440">
    <property type="entry name" value="PreATP-grasp domain"/>
    <property type="match status" value="1"/>
</dbReference>
<dbReference type="InterPro" id="IPR005905">
    <property type="entry name" value="D_ala_D_ala"/>
</dbReference>
<dbReference type="PANTHER" id="PTHR23132:SF23">
    <property type="entry name" value="D-ALANINE--D-ALANINE LIGASE B"/>
    <property type="match status" value="1"/>
</dbReference>
<reference evidence="13 14" key="1">
    <citation type="submission" date="2014-06" db="EMBL/GenBank/DDBJ databases">
        <title>Draft genome sequence of Bacillus manliponensis JCM 15802 (MCCC 1A00708).</title>
        <authorList>
            <person name="Lai Q."/>
            <person name="Liu Y."/>
            <person name="Shao Z."/>
        </authorList>
    </citation>
    <scope>NUCLEOTIDE SEQUENCE [LARGE SCALE GENOMIC DNA]</scope>
    <source>
        <strain evidence="13 14">JCM 15802</strain>
    </source>
</reference>
<evidence type="ECO:0000256" key="7">
    <source>
        <dbReference type="ARBA" id="ARBA00022960"/>
    </source>
</evidence>
<evidence type="ECO:0000256" key="2">
    <source>
        <dbReference type="ARBA" id="ARBA00010871"/>
    </source>
</evidence>
<dbReference type="Gene3D" id="3.30.1490.20">
    <property type="entry name" value="ATP-grasp fold, A domain"/>
    <property type="match status" value="1"/>
</dbReference>
<dbReference type="Proteomes" id="UP000027822">
    <property type="component" value="Unassembled WGS sequence"/>
</dbReference>
<evidence type="ECO:0000256" key="11">
    <source>
        <dbReference type="PROSITE-ProRule" id="PRU00409"/>
    </source>
</evidence>
<keyword evidence="10" id="KW-0479">Metal-binding</keyword>
<comment type="cofactor">
    <cofactor evidence="10">
        <name>Mg(2+)</name>
        <dbReference type="ChEBI" id="CHEBI:18420"/>
    </cofactor>
    <cofactor evidence="10">
        <name>Mn(2+)</name>
        <dbReference type="ChEBI" id="CHEBI:29035"/>
    </cofactor>
    <text evidence="10">Binds 2 magnesium or manganese ions per subunit.</text>
</comment>
<dbReference type="InterPro" id="IPR011095">
    <property type="entry name" value="Dala_Dala_lig_C"/>
</dbReference>
<dbReference type="PROSITE" id="PS00844">
    <property type="entry name" value="DALA_DALA_LIGASE_2"/>
    <property type="match status" value="1"/>
</dbReference>
<dbReference type="GO" id="GO:0009252">
    <property type="term" value="P:peptidoglycan biosynthetic process"/>
    <property type="evidence" value="ECO:0007669"/>
    <property type="project" value="UniProtKB-KW"/>
</dbReference>
<keyword evidence="14" id="KW-1185">Reference proteome</keyword>
<sequence>MEHEHILILSGGNSSEREISLKTGQCVYNAAKSLGMNADLKVVHHFSDIININFSPYSYIFIALHGGYGEDGRLQAFLSAMNMRHNGADYIASGIGMNKMLTKDIAYSLNLNTPSSLHYHTSAHPYRYDDVVKKVGTPFIVKPVSQGCSKGVFVVTNEQEYLQSVKEASLYEDNLLIEQFITGKEITVGILAGEILPIVDIIYENPIFDYDTKFTPGRTSYEPSSLNHDIQKVIQKDSLKLFTHLNIHDYGRLDFIIDSSNKPYLLEINTLPGLNEKSVYPQACYFKELTYDEMIRIIQFQSLALQNVR</sequence>
<dbReference type="InterPro" id="IPR011761">
    <property type="entry name" value="ATP-grasp"/>
</dbReference>
<dbReference type="Gene3D" id="3.40.50.20">
    <property type="match status" value="1"/>
</dbReference>
<dbReference type="SUPFAM" id="SSF56059">
    <property type="entry name" value="Glutathione synthetase ATP-binding domain-like"/>
    <property type="match status" value="1"/>
</dbReference>
<evidence type="ECO:0000313" key="14">
    <source>
        <dbReference type="Proteomes" id="UP000027822"/>
    </source>
</evidence>
<dbReference type="PROSITE" id="PS50975">
    <property type="entry name" value="ATP_GRASP"/>
    <property type="match status" value="1"/>
</dbReference>
<evidence type="ECO:0000256" key="5">
    <source>
        <dbReference type="ARBA" id="ARBA00022741"/>
    </source>
</evidence>
<keyword evidence="6 11" id="KW-0067">ATP-binding</keyword>
<keyword evidence="3" id="KW-0963">Cytoplasm</keyword>
<feature type="domain" description="ATP-grasp" evidence="12">
    <location>
        <begin position="103"/>
        <end position="299"/>
    </location>
</feature>
<dbReference type="OrthoDB" id="9813261at2"/>
<keyword evidence="7" id="KW-0133">Cell shape</keyword>
<comment type="caution">
    <text evidence="13">The sequence shown here is derived from an EMBL/GenBank/DDBJ whole genome shotgun (WGS) entry which is preliminary data.</text>
</comment>
<keyword evidence="4" id="KW-0436">Ligase</keyword>
<dbReference type="GO" id="GO:0046872">
    <property type="term" value="F:metal ion binding"/>
    <property type="evidence" value="ECO:0007669"/>
    <property type="project" value="UniProtKB-KW"/>
</dbReference>
<gene>
    <name evidence="13" type="ORF">BAMA_05520</name>
</gene>
<evidence type="ECO:0000256" key="4">
    <source>
        <dbReference type="ARBA" id="ARBA00022598"/>
    </source>
</evidence>
<evidence type="ECO:0000256" key="8">
    <source>
        <dbReference type="ARBA" id="ARBA00022984"/>
    </source>
</evidence>
<dbReference type="InterPro" id="IPR013815">
    <property type="entry name" value="ATP_grasp_subdomain_1"/>
</dbReference>
<organism evidence="13 14">
    <name type="scientific">Bacillus manliponensis</name>
    <dbReference type="NCBI Taxonomy" id="574376"/>
    <lineage>
        <taxon>Bacteria</taxon>
        <taxon>Bacillati</taxon>
        <taxon>Bacillota</taxon>
        <taxon>Bacilli</taxon>
        <taxon>Bacillales</taxon>
        <taxon>Bacillaceae</taxon>
        <taxon>Bacillus</taxon>
        <taxon>Bacillus cereus group</taxon>
    </lineage>
</organism>
<dbReference type="NCBIfam" id="NF002378">
    <property type="entry name" value="PRK01372.1"/>
    <property type="match status" value="1"/>
</dbReference>
<comment type="similarity">
    <text evidence="2">Belongs to the D-alanine--D-alanine ligase family.</text>
</comment>
<accession>A0A073JWA6</accession>
<dbReference type="eggNOG" id="COG1181">
    <property type="taxonomic scope" value="Bacteria"/>
</dbReference>
<feature type="binding site" evidence="10">
    <location>
        <position position="267"/>
    </location>
    <ligand>
        <name>Mg(2+)</name>
        <dbReference type="ChEBI" id="CHEBI:18420"/>
        <label>1</label>
    </ligand>
</feature>
<dbReference type="AlphaFoldDB" id="A0A073JWA6"/>
<dbReference type="RefSeq" id="WP_034641021.1">
    <property type="nucleotide sequence ID" value="NZ_CBCSJC010000006.1"/>
</dbReference>
<dbReference type="GO" id="GO:0008360">
    <property type="term" value="P:regulation of cell shape"/>
    <property type="evidence" value="ECO:0007669"/>
    <property type="project" value="UniProtKB-KW"/>
</dbReference>
<dbReference type="GO" id="GO:0008716">
    <property type="term" value="F:D-alanine-D-alanine ligase activity"/>
    <property type="evidence" value="ECO:0007669"/>
    <property type="project" value="InterPro"/>
</dbReference>
<evidence type="ECO:0000256" key="10">
    <source>
        <dbReference type="PIRSR" id="PIRSR039102-3"/>
    </source>
</evidence>
<evidence type="ECO:0000256" key="3">
    <source>
        <dbReference type="ARBA" id="ARBA00022490"/>
    </source>
</evidence>
<dbReference type="PROSITE" id="PS00843">
    <property type="entry name" value="DALA_DALA_LIGASE_1"/>
    <property type="match status" value="1"/>
</dbReference>
<dbReference type="GO" id="GO:0005524">
    <property type="term" value="F:ATP binding"/>
    <property type="evidence" value="ECO:0007669"/>
    <property type="project" value="UniProtKB-UniRule"/>
</dbReference>
<evidence type="ECO:0000313" key="13">
    <source>
        <dbReference type="EMBL" id="KEK18477.1"/>
    </source>
</evidence>